<feature type="region of interest" description="Disordered" evidence="1">
    <location>
        <begin position="1236"/>
        <end position="1300"/>
    </location>
</feature>
<evidence type="ECO:0008006" key="4">
    <source>
        <dbReference type="Google" id="ProtNLM"/>
    </source>
</evidence>
<feature type="compositionally biased region" description="Low complexity" evidence="1">
    <location>
        <begin position="292"/>
        <end position="306"/>
    </location>
</feature>
<organism evidence="2 3">
    <name type="scientific">Micromonospora olivasterospora</name>
    <dbReference type="NCBI Taxonomy" id="1880"/>
    <lineage>
        <taxon>Bacteria</taxon>
        <taxon>Bacillati</taxon>
        <taxon>Actinomycetota</taxon>
        <taxon>Actinomycetes</taxon>
        <taxon>Micromonosporales</taxon>
        <taxon>Micromonosporaceae</taxon>
        <taxon>Micromonospora</taxon>
    </lineage>
</organism>
<feature type="compositionally biased region" description="Low complexity" evidence="1">
    <location>
        <begin position="610"/>
        <end position="623"/>
    </location>
</feature>
<gene>
    <name evidence="2" type="ORF">JD77_02954</name>
</gene>
<reference evidence="2 3" key="1">
    <citation type="submission" date="2019-07" db="EMBL/GenBank/DDBJ databases">
        <title>R&amp;d 2014.</title>
        <authorList>
            <person name="Klenk H.-P."/>
        </authorList>
    </citation>
    <scope>NUCLEOTIDE SEQUENCE [LARGE SCALE GENOMIC DNA]</scope>
    <source>
        <strain evidence="2 3">DSM 43868</strain>
    </source>
</reference>
<feature type="region of interest" description="Disordered" evidence="1">
    <location>
        <begin position="757"/>
        <end position="783"/>
    </location>
</feature>
<evidence type="ECO:0000256" key="1">
    <source>
        <dbReference type="SAM" id="MobiDB-lite"/>
    </source>
</evidence>
<name>A0A562IAE4_MICOL</name>
<evidence type="ECO:0000313" key="3">
    <source>
        <dbReference type="Proteomes" id="UP000319825"/>
    </source>
</evidence>
<protein>
    <recommendedName>
        <fullName evidence="4">Papain fold toxin 1 (Glutamine deamidase) of polymorphic toxin system</fullName>
    </recommendedName>
</protein>
<dbReference type="EMBL" id="VLKE01000001">
    <property type="protein sequence ID" value="TWH67967.1"/>
    <property type="molecule type" value="Genomic_DNA"/>
</dbReference>
<feature type="compositionally biased region" description="Low complexity" evidence="1">
    <location>
        <begin position="711"/>
        <end position="726"/>
    </location>
</feature>
<comment type="caution">
    <text evidence="2">The sequence shown here is derived from an EMBL/GenBank/DDBJ whole genome shotgun (WGS) entry which is preliminary data.</text>
</comment>
<feature type="compositionally biased region" description="Basic and acidic residues" evidence="1">
    <location>
        <begin position="253"/>
        <end position="269"/>
    </location>
</feature>
<proteinExistence type="predicted"/>
<feature type="region of interest" description="Disordered" evidence="1">
    <location>
        <begin position="429"/>
        <end position="575"/>
    </location>
</feature>
<keyword evidence="3" id="KW-1185">Reference proteome</keyword>
<sequence>MRAAVERDVRASVRAHVDRSLDAILGATPLPAAPLTAPLTVPPVVPSAVLVRPDAAQVNAVADVVRQAVTDLPARVTAAAIPDTTAPHTTPSGMDTPAHRRTDLPPVPVTPEQHTAAATSQAETQFTALARKYGVEPASHDTLAGSFRRDWVNGYHQVLAQATGNATPATPSVPGTSGVPATPSAPGTPDAAGARTTVPGGVAPRTDGTPNHDHTSDTFTVSDLSVSGGDLFSRDGRSDDTFTVSDLSSLDEPISRDPTKPDSGDRDPFSDVSSLGDSVDSDPAGRGEPASTAPEPAVAATGPAAAAESARRVADWIDQTPVAPDSRDPWWWCVQATLDAYTTAYGRPGNRAVSDDRILGPDGRLAPTTSWPQLLDILDATPERVTHPDGRPDGVTPQDVLAALRAAPGSMVVVKAAPPNEPQHVFALHSQPQPSGPPTIKVRDGLVPGAEDRPEPPDPTTDPWLRHLFASSTRLAAFDNTGRPTTITSLLPERTTAHPQPTTTTSIDPNAILLASTTPPRGPSQAMQADTTSPEPAGSPWQPSDPAEMDDVPGIGPPSFDPEFQDLNALDLNTPPIPVDWEPWGVEPVGSDLLAGGDSLASDMDGGTPGAADPVDPADPLAGVDSPASESGFDWLTGVDLNNPWDPLEGVAGVDWRTESGPIDLWDPLAGVDSAAAMSDVDRLAEAEQVESDLLAGVNSPTSDMDGTTPGGADPVDPADPLAGVDSPVSESGVDWLADVDPDESLRLLAELDSAIHSGTLPENPGPIGPDPGSSGVPAVGGSGGVPHDWKQTVASAIAQLSAVGTRGEAAGAHNVAAEFVEWTREVLGVDLANYSPKPNDFYKAVVRRFGEQLKDAGVERRTAGLRAWVARQLAADLRRGGESEFREFLPYPEVMSEQRREDLHRQWFNKIANSSNGDYDVAHVVPRIIASRLSLSMRIHRPFGAPYDIGPKPSDGFTPYPVVFYRGVYHLGQLPDPTDTGRADRIAEGFLWAAVSDYEKQRLDRLFHDARVLLRARIAGAENNPNPTNSTHWPILRETFHRQLAVIRERPDSPYHNKARELVEHLRYVRVLLGVGKWESGNRRNLENQFTLHVPVVVLGGGGRDAGKWGLQVRANQQQFEADVGRMAVPGDMVAVHFGEVNGVGTGIAEIPYTAADGTEIYARQEVNLSPGTSVTLSVGKWPEQGQVGEDVAGTIPVVVRAPLVGGDGHVYRLFDTGVDKERFDNLKRHITEALARSPATMPEARRSLPRPRAGQPSNSSRSSLSPAGGHPQGLRRQEPGRTLWTGRPLSARGSKDAAKNWPQVAASAIEQLSAAGNPDEQNFVRWTREVFGIDLTKGGGATSTTQFPAPSGTGWRI</sequence>
<feature type="region of interest" description="Disordered" evidence="1">
    <location>
        <begin position="165"/>
        <end position="306"/>
    </location>
</feature>
<dbReference type="Proteomes" id="UP000319825">
    <property type="component" value="Unassembled WGS sequence"/>
</dbReference>
<accession>A0A562IAE4</accession>
<evidence type="ECO:0000313" key="2">
    <source>
        <dbReference type="EMBL" id="TWH67967.1"/>
    </source>
</evidence>
<feature type="compositionally biased region" description="Low complexity" evidence="1">
    <location>
        <begin position="270"/>
        <end position="282"/>
    </location>
</feature>
<feature type="region of interest" description="Disordered" evidence="1">
    <location>
        <begin position="588"/>
        <end position="629"/>
    </location>
</feature>
<feature type="compositionally biased region" description="Polar residues" evidence="1">
    <location>
        <begin position="515"/>
        <end position="534"/>
    </location>
</feature>
<feature type="region of interest" description="Disordered" evidence="1">
    <location>
        <begin position="697"/>
        <end position="730"/>
    </location>
</feature>
<feature type="compositionally biased region" description="Polar residues" evidence="1">
    <location>
        <begin position="165"/>
        <end position="175"/>
    </location>
</feature>